<proteinExistence type="predicted"/>
<evidence type="ECO:0000313" key="1">
    <source>
        <dbReference type="EMBL" id="TNN83323.1"/>
    </source>
</evidence>
<dbReference type="EMBL" id="SRLO01000033">
    <property type="protein sequence ID" value="TNN83323.1"/>
    <property type="molecule type" value="Genomic_DNA"/>
</dbReference>
<evidence type="ECO:0000313" key="2">
    <source>
        <dbReference type="Proteomes" id="UP000314294"/>
    </source>
</evidence>
<dbReference type="AlphaFoldDB" id="A0A4Z2J1K9"/>
<dbReference type="Proteomes" id="UP000314294">
    <property type="component" value="Unassembled WGS sequence"/>
</dbReference>
<comment type="caution">
    <text evidence="1">The sequence shown here is derived from an EMBL/GenBank/DDBJ whole genome shotgun (WGS) entry which is preliminary data.</text>
</comment>
<keyword evidence="2" id="KW-1185">Reference proteome</keyword>
<protein>
    <submittedName>
        <fullName evidence="1">Uncharacterized protein</fullName>
    </submittedName>
</protein>
<name>A0A4Z2J1K9_9TELE</name>
<sequence>MKRMVSTSVVRVPTLLSSRRTPSLDQVTTGRGLPCILNDVTVDAAGSDLLWRTPLESTGSVGHIVHRETSGLAGGG</sequence>
<accession>A0A4Z2J1K9</accession>
<reference evidence="1 2" key="1">
    <citation type="submission" date="2019-03" db="EMBL/GenBank/DDBJ databases">
        <title>First draft genome of Liparis tanakae, snailfish: a comprehensive survey of snailfish specific genes.</title>
        <authorList>
            <person name="Kim W."/>
            <person name="Song I."/>
            <person name="Jeong J.-H."/>
            <person name="Kim D."/>
            <person name="Kim S."/>
            <person name="Ryu S."/>
            <person name="Song J.Y."/>
            <person name="Lee S.K."/>
        </authorList>
    </citation>
    <scope>NUCLEOTIDE SEQUENCE [LARGE SCALE GENOMIC DNA]</scope>
    <source>
        <tissue evidence="1">Muscle</tissue>
    </source>
</reference>
<gene>
    <name evidence="1" type="ORF">EYF80_006304</name>
</gene>
<organism evidence="1 2">
    <name type="scientific">Liparis tanakae</name>
    <name type="common">Tanaka's snailfish</name>
    <dbReference type="NCBI Taxonomy" id="230148"/>
    <lineage>
        <taxon>Eukaryota</taxon>
        <taxon>Metazoa</taxon>
        <taxon>Chordata</taxon>
        <taxon>Craniata</taxon>
        <taxon>Vertebrata</taxon>
        <taxon>Euteleostomi</taxon>
        <taxon>Actinopterygii</taxon>
        <taxon>Neopterygii</taxon>
        <taxon>Teleostei</taxon>
        <taxon>Neoteleostei</taxon>
        <taxon>Acanthomorphata</taxon>
        <taxon>Eupercaria</taxon>
        <taxon>Perciformes</taxon>
        <taxon>Cottioidei</taxon>
        <taxon>Cottales</taxon>
        <taxon>Liparidae</taxon>
        <taxon>Liparis</taxon>
    </lineage>
</organism>